<reference evidence="3" key="1">
    <citation type="journal article" date="2021" name="Nat. Commun.">
        <title>Genetic determinants of endophytism in the Arabidopsis root mycobiome.</title>
        <authorList>
            <person name="Mesny F."/>
            <person name="Miyauchi S."/>
            <person name="Thiergart T."/>
            <person name="Pickel B."/>
            <person name="Atanasova L."/>
            <person name="Karlsson M."/>
            <person name="Huettel B."/>
            <person name="Barry K.W."/>
            <person name="Haridas S."/>
            <person name="Chen C."/>
            <person name="Bauer D."/>
            <person name="Andreopoulos W."/>
            <person name="Pangilinan J."/>
            <person name="LaButti K."/>
            <person name="Riley R."/>
            <person name="Lipzen A."/>
            <person name="Clum A."/>
            <person name="Drula E."/>
            <person name="Henrissat B."/>
            <person name="Kohler A."/>
            <person name="Grigoriev I.V."/>
            <person name="Martin F.M."/>
            <person name="Hacquard S."/>
        </authorList>
    </citation>
    <scope>NUCLEOTIDE SEQUENCE</scope>
    <source>
        <strain evidence="3">MPI-SDFR-AT-0120</strain>
    </source>
</reference>
<name>A0A8K0RG79_9PLEO</name>
<keyword evidence="2" id="KW-0812">Transmembrane</keyword>
<keyword evidence="2" id="KW-0472">Membrane</keyword>
<dbReference type="AlphaFoldDB" id="A0A8K0RG79"/>
<evidence type="ECO:0000313" key="4">
    <source>
        <dbReference type="Proteomes" id="UP000813461"/>
    </source>
</evidence>
<evidence type="ECO:0000256" key="1">
    <source>
        <dbReference type="SAM" id="MobiDB-lite"/>
    </source>
</evidence>
<comment type="caution">
    <text evidence="3">The sequence shown here is derived from an EMBL/GenBank/DDBJ whole genome shotgun (WGS) entry which is preliminary data.</text>
</comment>
<feature type="compositionally biased region" description="Pro residues" evidence="1">
    <location>
        <begin position="39"/>
        <end position="49"/>
    </location>
</feature>
<feature type="compositionally biased region" description="Basic residues" evidence="1">
    <location>
        <begin position="23"/>
        <end position="37"/>
    </location>
</feature>
<protein>
    <submittedName>
        <fullName evidence="3">Uncharacterized protein</fullName>
    </submittedName>
</protein>
<dbReference type="OrthoDB" id="3792384at2759"/>
<keyword evidence="2" id="KW-1133">Transmembrane helix</keyword>
<dbReference type="EMBL" id="JAGMVJ010000001">
    <property type="protein sequence ID" value="KAH7095549.1"/>
    <property type="molecule type" value="Genomic_DNA"/>
</dbReference>
<keyword evidence="4" id="KW-1185">Reference proteome</keyword>
<evidence type="ECO:0000256" key="2">
    <source>
        <dbReference type="SAM" id="Phobius"/>
    </source>
</evidence>
<proteinExistence type="predicted"/>
<sequence length="132" mass="14530">MHDHAPSEAAPPLPVNDSNEHHHDHHDHHHNHYHHGPRTPSPPDYPPPSYDDATRSDTAPLLAGPPPNYGAFRAYVDPDESSVASSEVESADRTLPEWLGQALVVFVFVGIMYAFWKVVNAPDNLDSFPGGD</sequence>
<accession>A0A8K0RG79</accession>
<feature type="region of interest" description="Disordered" evidence="1">
    <location>
        <begin position="1"/>
        <end position="74"/>
    </location>
</feature>
<organism evidence="3 4">
    <name type="scientific">Paraphoma chrysanthemicola</name>
    <dbReference type="NCBI Taxonomy" id="798071"/>
    <lineage>
        <taxon>Eukaryota</taxon>
        <taxon>Fungi</taxon>
        <taxon>Dikarya</taxon>
        <taxon>Ascomycota</taxon>
        <taxon>Pezizomycotina</taxon>
        <taxon>Dothideomycetes</taxon>
        <taxon>Pleosporomycetidae</taxon>
        <taxon>Pleosporales</taxon>
        <taxon>Pleosporineae</taxon>
        <taxon>Phaeosphaeriaceae</taxon>
        <taxon>Paraphoma</taxon>
    </lineage>
</organism>
<gene>
    <name evidence="3" type="ORF">FB567DRAFT_32117</name>
</gene>
<feature type="transmembrane region" description="Helical" evidence="2">
    <location>
        <begin position="98"/>
        <end position="116"/>
    </location>
</feature>
<evidence type="ECO:0000313" key="3">
    <source>
        <dbReference type="EMBL" id="KAH7095549.1"/>
    </source>
</evidence>
<dbReference type="Proteomes" id="UP000813461">
    <property type="component" value="Unassembled WGS sequence"/>
</dbReference>